<dbReference type="Pfam" id="PF08473">
    <property type="entry name" value="VGCC_alpha2"/>
    <property type="match status" value="1"/>
</dbReference>
<comment type="caution">
    <text evidence="2">The sequence shown here is derived from an EMBL/GenBank/DDBJ whole genome shotgun (WGS) entry which is preliminary data.</text>
</comment>
<dbReference type="GO" id="GO:0005891">
    <property type="term" value="C:voltage-gated calcium channel complex"/>
    <property type="evidence" value="ECO:0007669"/>
    <property type="project" value="TreeGrafter"/>
</dbReference>
<proteinExistence type="predicted"/>
<dbReference type="PANTHER" id="PTHR10166">
    <property type="entry name" value="VOLTAGE-DEPENDENT CALCIUM CHANNEL SUBUNIT ALPHA-2/DELTA-RELATED"/>
    <property type="match status" value="1"/>
</dbReference>
<gene>
    <name evidence="2" type="ORF">FGIG_10264</name>
</gene>
<name>A0A504YJ35_FASGI</name>
<organism evidence="2 3">
    <name type="scientific">Fasciola gigantica</name>
    <name type="common">Giant liver fluke</name>
    <dbReference type="NCBI Taxonomy" id="46835"/>
    <lineage>
        <taxon>Eukaryota</taxon>
        <taxon>Metazoa</taxon>
        <taxon>Spiralia</taxon>
        <taxon>Lophotrochozoa</taxon>
        <taxon>Platyhelminthes</taxon>
        <taxon>Trematoda</taxon>
        <taxon>Digenea</taxon>
        <taxon>Plagiorchiida</taxon>
        <taxon>Echinostomata</taxon>
        <taxon>Echinostomatoidea</taxon>
        <taxon>Fasciolidae</taxon>
        <taxon>Fasciola</taxon>
    </lineage>
</organism>
<accession>A0A504YJ35</accession>
<keyword evidence="3" id="KW-1185">Reference proteome</keyword>
<dbReference type="EMBL" id="SUNJ01008449">
    <property type="protein sequence ID" value="TPP61223.1"/>
    <property type="molecule type" value="Genomic_DNA"/>
</dbReference>
<dbReference type="AlphaFoldDB" id="A0A504YJ35"/>
<dbReference type="GO" id="GO:0005245">
    <property type="term" value="F:voltage-gated calcium channel activity"/>
    <property type="evidence" value="ECO:0007669"/>
    <property type="project" value="TreeGrafter"/>
</dbReference>
<evidence type="ECO:0000313" key="3">
    <source>
        <dbReference type="Proteomes" id="UP000316759"/>
    </source>
</evidence>
<dbReference type="InterPro" id="IPR013680">
    <property type="entry name" value="VDCC_a2/dsu"/>
</dbReference>
<dbReference type="OrthoDB" id="10054666at2759"/>
<sequence>MVSLSIPVYNRTNGSEFIGLMGTNLPVEHMIAQLPTNKIKKIEEPPNFDFLDLEFNRFGKKNAVRKKLIDNEDGVQKITDFIKVTDGVHTYASSRSYTHTRLPNTDFGLALVTPTEPTAYSSIAHSEQFEVNQVLGAEFAINTVLLQSIFQNSRAVVPEHVLDENRLPVLEVPSSSPVASEEFWRATRDYKDNRWSKTTTTTSTHHYTTKARSGELSALATPDDAVVEIEVNHRIRFGIRFFQSVSKYWVARSSRKSRSVTEMETDCQSAQSENRSIPEYCLTEMEPFKPAIHSTIGPNNDELTNLSTPYPKVSTGVDSEVVPLQTPIALSNEDTYFADGSKNKENEHNSDAPATAAEVYPTLSTENTLMLSTEEEINALPVSSTVTEEDMTNRVIPSVVDNISVESGKSVFQTEPPSTPSVRLINVDNKKVKMPTTITELLTTAWLDVPGIEKSIVEEASPKPVTLTTAAINKTYPEEDKSPFIALVPPTAAENEMDLLADEISPALPSVDSTTNPVAETQSSRITESLINMDKKQHISLTTSAPQEDGPVSVEDGQKPTFTVRRKSKFSQASFKLTSMREQIQTYSPSVLPLRDFLRAARLQQKKNTERVRRILFDVLAAEADLKRDQPEPHSPVRSRTISLVSGLTWTVPSTAVPSVAVTANSYATLANPLTSLLGQDLPTPVQTEAINESVVESESAHFNATESSENKANVTDELTNNSEGNKTEQLIQQEHKKLVSATEEPIGSEMEYLVSTEEPVPAAPAVTVFKSLELDSGSVKYKAGVVGMTLEPDFVQEQLRKIPGCAQDSEKVCYFLDDGGFIVSVNQFEYNDQIGLFLGRADPPLMHALLENDVYDQ</sequence>
<evidence type="ECO:0000259" key="1">
    <source>
        <dbReference type="Pfam" id="PF08473"/>
    </source>
</evidence>
<dbReference type="PANTHER" id="PTHR10166:SF37">
    <property type="entry name" value="STOLID, ISOFORM H"/>
    <property type="match status" value="1"/>
</dbReference>
<dbReference type="STRING" id="46835.A0A504YJ35"/>
<dbReference type="Proteomes" id="UP000316759">
    <property type="component" value="Unassembled WGS sequence"/>
</dbReference>
<evidence type="ECO:0000313" key="2">
    <source>
        <dbReference type="EMBL" id="TPP61223.1"/>
    </source>
</evidence>
<dbReference type="InterPro" id="IPR051173">
    <property type="entry name" value="Ca_channel_alpha-2/delta"/>
</dbReference>
<reference evidence="2 3" key="1">
    <citation type="submission" date="2019-04" db="EMBL/GenBank/DDBJ databases">
        <title>Annotation for the trematode Fasciola gigantica.</title>
        <authorList>
            <person name="Choi Y.-J."/>
        </authorList>
    </citation>
    <scope>NUCLEOTIDE SEQUENCE [LARGE SCALE GENOMIC DNA]</scope>
    <source>
        <strain evidence="2">Uganda_cow_1</strain>
    </source>
</reference>
<protein>
    <recommendedName>
        <fullName evidence="1">Voltage-dependent calcium channel alpha-2/delta subunit conserved region domain-containing protein</fullName>
    </recommendedName>
</protein>
<feature type="domain" description="Voltage-dependent calcium channel alpha-2/delta subunit conserved region" evidence="1">
    <location>
        <begin position="769"/>
        <end position="857"/>
    </location>
</feature>